<dbReference type="InterPro" id="IPR005754">
    <property type="entry name" value="Sortase"/>
</dbReference>
<proteinExistence type="predicted"/>
<evidence type="ECO:0000256" key="2">
    <source>
        <dbReference type="SAM" id="MobiDB-lite"/>
    </source>
</evidence>
<dbReference type="Gene3D" id="2.40.260.10">
    <property type="entry name" value="Sortase"/>
    <property type="match status" value="1"/>
</dbReference>
<name>C7N5W6_SLAHD</name>
<dbReference type="SUPFAM" id="SSF63817">
    <property type="entry name" value="Sortase"/>
    <property type="match status" value="1"/>
</dbReference>
<dbReference type="eggNOG" id="COG4509">
    <property type="taxonomic scope" value="Bacteria"/>
</dbReference>
<organism evidence="4 5">
    <name type="scientific">Slackia heliotrinireducens (strain ATCC 29202 / DSM 20476 / NCTC 11029 / RHS 1)</name>
    <name type="common">Peptococcus heliotrinreducens</name>
    <dbReference type="NCBI Taxonomy" id="471855"/>
    <lineage>
        <taxon>Bacteria</taxon>
        <taxon>Bacillati</taxon>
        <taxon>Actinomycetota</taxon>
        <taxon>Coriobacteriia</taxon>
        <taxon>Eggerthellales</taxon>
        <taxon>Eggerthellaceae</taxon>
        <taxon>Slackia</taxon>
    </lineage>
</organism>
<protein>
    <submittedName>
        <fullName evidence="4">Uncharacterized conserved protein</fullName>
    </submittedName>
</protein>
<evidence type="ECO:0000256" key="3">
    <source>
        <dbReference type="SAM" id="Phobius"/>
    </source>
</evidence>
<evidence type="ECO:0000313" key="4">
    <source>
        <dbReference type="EMBL" id="ACV22301.1"/>
    </source>
</evidence>
<keyword evidence="3" id="KW-1133">Transmembrane helix</keyword>
<dbReference type="Proteomes" id="UP000002026">
    <property type="component" value="Chromosome"/>
</dbReference>
<evidence type="ECO:0000313" key="5">
    <source>
        <dbReference type="Proteomes" id="UP000002026"/>
    </source>
</evidence>
<keyword evidence="3" id="KW-0812">Transmembrane</keyword>
<evidence type="ECO:0000256" key="1">
    <source>
        <dbReference type="ARBA" id="ARBA00022801"/>
    </source>
</evidence>
<accession>C7N5W6</accession>
<dbReference type="EMBL" id="CP001684">
    <property type="protein sequence ID" value="ACV22301.1"/>
    <property type="molecule type" value="Genomic_DNA"/>
</dbReference>
<gene>
    <name evidence="4" type="ordered locus">Shel_12740</name>
</gene>
<keyword evidence="1" id="KW-0378">Hydrolase</keyword>
<dbReference type="RefSeq" id="WP_012798404.1">
    <property type="nucleotide sequence ID" value="NC_013165.1"/>
</dbReference>
<feature type="region of interest" description="Disordered" evidence="2">
    <location>
        <begin position="51"/>
        <end position="72"/>
    </location>
</feature>
<dbReference type="KEGG" id="shi:Shel_12740"/>
<sequence>MRHAAEQTTEKRLSPALIAVIVVLVLALAGAVGGIAYLAKAGEQTAELEQRAEQTEIPETPEVPDSTVEDTPDETLIIDNPVDFDALREEAPNTMGWLYVPNTNINQAVMQHPEDNSFYLTHNEAGEAFDPGAAFIELYNSPEFTDSVTVVYGHNWEPAEQQFYTLHRFQEDEFFDDNELFYIYAPGHIYTYKIVSAFTTDNSHILATYDFTNPDHFASFEDWIAAPESIDVHTREVEMDENSRIVVLSTCNTGAIEQYSRYLVCGVMIDDTSTK</sequence>
<feature type="transmembrane region" description="Helical" evidence="3">
    <location>
        <begin position="16"/>
        <end position="39"/>
    </location>
</feature>
<dbReference type="Pfam" id="PF04203">
    <property type="entry name" value="Sortase"/>
    <property type="match status" value="1"/>
</dbReference>
<keyword evidence="3" id="KW-0472">Membrane</keyword>
<dbReference type="HOGENOM" id="CLU_034078_0_0_11"/>
<dbReference type="CDD" id="cd05826">
    <property type="entry name" value="Sortase_B"/>
    <property type="match status" value="1"/>
</dbReference>
<dbReference type="InterPro" id="IPR023365">
    <property type="entry name" value="Sortase_dom-sf"/>
</dbReference>
<keyword evidence="5" id="KW-1185">Reference proteome</keyword>
<dbReference type="GO" id="GO:0016787">
    <property type="term" value="F:hydrolase activity"/>
    <property type="evidence" value="ECO:0007669"/>
    <property type="project" value="UniProtKB-KW"/>
</dbReference>
<dbReference type="AlphaFoldDB" id="C7N5W6"/>
<dbReference type="InterPro" id="IPR009835">
    <property type="entry name" value="SrtB"/>
</dbReference>
<reference evidence="4 5" key="1">
    <citation type="journal article" date="2009" name="Stand. Genomic Sci.">
        <title>Complete genome sequence of Slackia heliotrinireducens type strain (RHS 1).</title>
        <authorList>
            <person name="Pukall R."/>
            <person name="Lapidus A."/>
            <person name="Nolan M."/>
            <person name="Copeland A."/>
            <person name="Glavina Del Rio T."/>
            <person name="Lucas S."/>
            <person name="Chen F."/>
            <person name="Tice H."/>
            <person name="Cheng J.F."/>
            <person name="Chertkov O."/>
            <person name="Bruce D."/>
            <person name="Goodwin L."/>
            <person name="Kuske C."/>
            <person name="Brettin T."/>
            <person name="Detter J.C."/>
            <person name="Han C."/>
            <person name="Pitluck S."/>
            <person name="Pati A."/>
            <person name="Mavrommatis K."/>
            <person name="Ivanova N."/>
            <person name="Ovchinnikova G."/>
            <person name="Chen A."/>
            <person name="Palaniappan K."/>
            <person name="Schneider S."/>
            <person name="Rohde M."/>
            <person name="Chain P."/>
            <person name="D'haeseleer P."/>
            <person name="Goker M."/>
            <person name="Bristow J."/>
            <person name="Eisen J.A."/>
            <person name="Markowitz V."/>
            <person name="Kyrpides N.C."/>
            <person name="Klenk H.P."/>
            <person name="Hugenholtz P."/>
        </authorList>
    </citation>
    <scope>NUCLEOTIDE SEQUENCE [LARGE SCALE GENOMIC DNA]</scope>
    <source>
        <strain evidence="5">ATCC 29202 / DSM 20476 / NCTC 11029 / RHS 1</strain>
    </source>
</reference>
<dbReference type="STRING" id="471855.Shel_12740"/>